<dbReference type="AlphaFoldDB" id="A0A0A8YAN5"/>
<name>A0A0A8YAN5_ARUDO</name>
<organism evidence="2">
    <name type="scientific">Arundo donax</name>
    <name type="common">Giant reed</name>
    <name type="synonym">Donax arundinaceus</name>
    <dbReference type="NCBI Taxonomy" id="35708"/>
    <lineage>
        <taxon>Eukaryota</taxon>
        <taxon>Viridiplantae</taxon>
        <taxon>Streptophyta</taxon>
        <taxon>Embryophyta</taxon>
        <taxon>Tracheophyta</taxon>
        <taxon>Spermatophyta</taxon>
        <taxon>Magnoliopsida</taxon>
        <taxon>Liliopsida</taxon>
        <taxon>Poales</taxon>
        <taxon>Poaceae</taxon>
        <taxon>PACMAD clade</taxon>
        <taxon>Arundinoideae</taxon>
        <taxon>Arundineae</taxon>
        <taxon>Arundo</taxon>
    </lineage>
</organism>
<sequence>MTRRRAAAPGVPSLIDHDEAASGGSRPPLPHRSRRGGCRHHTPAELHLPCRHPSLLRPSLTTPSSCRASGVCARPSTKRWAAVKRERVPDGAGDEGAAWGFRGKMVIFSSVGVHSDR</sequence>
<dbReference type="EMBL" id="GBRH01275385">
    <property type="protein sequence ID" value="JAD22510.1"/>
    <property type="molecule type" value="Transcribed_RNA"/>
</dbReference>
<feature type="region of interest" description="Disordered" evidence="1">
    <location>
        <begin position="1"/>
        <end position="45"/>
    </location>
</feature>
<reference evidence="2" key="2">
    <citation type="journal article" date="2015" name="Data Brief">
        <title>Shoot transcriptome of the giant reed, Arundo donax.</title>
        <authorList>
            <person name="Barrero R.A."/>
            <person name="Guerrero F.D."/>
            <person name="Moolhuijzen P."/>
            <person name="Goolsby J.A."/>
            <person name="Tidwell J."/>
            <person name="Bellgard S.E."/>
            <person name="Bellgard M.I."/>
        </authorList>
    </citation>
    <scope>NUCLEOTIDE SEQUENCE</scope>
    <source>
        <tissue evidence="2">Shoot tissue taken approximately 20 cm above the soil surface</tissue>
    </source>
</reference>
<evidence type="ECO:0000313" key="2">
    <source>
        <dbReference type="EMBL" id="JAD22510.1"/>
    </source>
</evidence>
<accession>A0A0A8YAN5</accession>
<reference evidence="2" key="1">
    <citation type="submission" date="2014-09" db="EMBL/GenBank/DDBJ databases">
        <authorList>
            <person name="Magalhaes I.L.F."/>
            <person name="Oliveira U."/>
            <person name="Santos F.R."/>
            <person name="Vidigal T.H.D.A."/>
            <person name="Brescovit A.D."/>
            <person name="Santos A.J."/>
        </authorList>
    </citation>
    <scope>NUCLEOTIDE SEQUENCE</scope>
    <source>
        <tissue evidence="2">Shoot tissue taken approximately 20 cm above the soil surface</tissue>
    </source>
</reference>
<evidence type="ECO:0000256" key="1">
    <source>
        <dbReference type="SAM" id="MobiDB-lite"/>
    </source>
</evidence>
<proteinExistence type="predicted"/>
<feature type="compositionally biased region" description="Basic residues" evidence="1">
    <location>
        <begin position="29"/>
        <end position="41"/>
    </location>
</feature>
<protein>
    <submittedName>
        <fullName evidence="2">Uncharacterized protein</fullName>
    </submittedName>
</protein>